<feature type="compositionally biased region" description="Polar residues" evidence="18">
    <location>
        <begin position="2330"/>
        <end position="2347"/>
    </location>
</feature>
<evidence type="ECO:0000256" key="11">
    <source>
        <dbReference type="ARBA" id="ARBA00022853"/>
    </source>
</evidence>
<dbReference type="RefSeq" id="XP_070307738.1">
    <property type="nucleotide sequence ID" value="XM_070451637.1"/>
</dbReference>
<dbReference type="InterPro" id="IPR000637">
    <property type="entry name" value="HMGI/Y_DNA-bd_CS"/>
</dbReference>
<feature type="compositionally biased region" description="Low complexity" evidence="18">
    <location>
        <begin position="1429"/>
        <end position="1439"/>
    </location>
</feature>
<feature type="region of interest" description="Disordered" evidence="18">
    <location>
        <begin position="1707"/>
        <end position="2439"/>
    </location>
</feature>
<accession>A0ABM4GWP1</accession>
<keyword evidence="11" id="KW-0156">Chromatin regulator</keyword>
<keyword evidence="9 17" id="KW-0863">Zinc-finger</keyword>
<keyword evidence="10" id="KW-0862">Zinc</keyword>
<dbReference type="CDD" id="cd15696">
    <property type="entry name" value="ePHD1_KMT2C"/>
    <property type="match status" value="1"/>
</dbReference>
<evidence type="ECO:0000259" key="21">
    <source>
        <dbReference type="PROSITE" id="PS50280"/>
    </source>
</evidence>
<feature type="region of interest" description="Disordered" evidence="18">
    <location>
        <begin position="2563"/>
        <end position="2634"/>
    </location>
</feature>
<feature type="domain" description="PHD-type" evidence="19">
    <location>
        <begin position="980"/>
        <end position="1033"/>
    </location>
</feature>
<keyword evidence="8" id="KW-0677">Repeat</keyword>
<feature type="compositionally biased region" description="Polar residues" evidence="18">
    <location>
        <begin position="868"/>
        <end position="879"/>
    </location>
</feature>
<dbReference type="Gene3D" id="3.30.160.360">
    <property type="match status" value="1"/>
</dbReference>
<comment type="catalytic activity">
    <reaction evidence="16">
        <text>L-lysyl(4)-[histone H3] + S-adenosyl-L-methionine = N(6)-methyl-L-lysyl(4)-[histone H3] + S-adenosyl-L-homocysteine + H(+)</text>
        <dbReference type="Rhea" id="RHEA:60264"/>
        <dbReference type="Rhea" id="RHEA-COMP:15543"/>
        <dbReference type="Rhea" id="RHEA-COMP:15547"/>
        <dbReference type="ChEBI" id="CHEBI:15378"/>
        <dbReference type="ChEBI" id="CHEBI:29969"/>
        <dbReference type="ChEBI" id="CHEBI:57856"/>
        <dbReference type="ChEBI" id="CHEBI:59789"/>
        <dbReference type="ChEBI" id="CHEBI:61929"/>
        <dbReference type="EC" id="2.1.1.364"/>
    </reaction>
    <physiologicalReaction direction="left-to-right" evidence="16">
        <dbReference type="Rhea" id="RHEA:60265"/>
    </physiologicalReaction>
</comment>
<dbReference type="PROSITE" id="PS50280">
    <property type="entry name" value="SET"/>
    <property type="match status" value="1"/>
</dbReference>
<dbReference type="Gene3D" id="3.30.40.10">
    <property type="entry name" value="Zinc/RING finger domain, C3HC4 (zinc finger)"/>
    <property type="match status" value="7"/>
</dbReference>
<dbReference type="PROSITE" id="PS51543">
    <property type="entry name" value="FYRC"/>
    <property type="match status" value="1"/>
</dbReference>
<evidence type="ECO:0000256" key="8">
    <source>
        <dbReference type="ARBA" id="ARBA00022737"/>
    </source>
</evidence>
<feature type="compositionally biased region" description="Low complexity" evidence="18">
    <location>
        <begin position="1716"/>
        <end position="1726"/>
    </location>
</feature>
<feature type="region of interest" description="Disordered" evidence="18">
    <location>
        <begin position="3201"/>
        <end position="3237"/>
    </location>
</feature>
<feature type="compositionally biased region" description="Pro residues" evidence="18">
    <location>
        <begin position="2295"/>
        <end position="2304"/>
    </location>
</feature>
<dbReference type="PROSITE" id="PS50089">
    <property type="entry name" value="ZF_RING_2"/>
    <property type="match status" value="1"/>
</dbReference>
<keyword evidence="3" id="KW-0597">Phosphoprotein</keyword>
<evidence type="ECO:0000256" key="5">
    <source>
        <dbReference type="ARBA" id="ARBA00022679"/>
    </source>
</evidence>
<feature type="region of interest" description="Disordered" evidence="18">
    <location>
        <begin position="2997"/>
        <end position="3023"/>
    </location>
</feature>
<dbReference type="PROSITE" id="PS50016">
    <property type="entry name" value="ZF_PHD_2"/>
    <property type="match status" value="6"/>
</dbReference>
<feature type="compositionally biased region" description="Polar residues" evidence="18">
    <location>
        <begin position="207"/>
        <end position="220"/>
    </location>
</feature>
<dbReference type="InterPro" id="IPR003616">
    <property type="entry name" value="Post-SET_dom"/>
</dbReference>
<evidence type="ECO:0000313" key="25">
    <source>
        <dbReference type="RefSeq" id="XP_070307738.1"/>
    </source>
</evidence>
<feature type="region of interest" description="Disordered" evidence="18">
    <location>
        <begin position="4071"/>
        <end position="4096"/>
    </location>
</feature>
<evidence type="ECO:0000259" key="23">
    <source>
        <dbReference type="PROSITE" id="PS51805"/>
    </source>
</evidence>
<dbReference type="CDD" id="cd15697">
    <property type="entry name" value="ePHD2_KMT2C"/>
    <property type="match status" value="1"/>
</dbReference>
<feature type="compositionally biased region" description="Pro residues" evidence="18">
    <location>
        <begin position="3536"/>
        <end position="3554"/>
    </location>
</feature>
<dbReference type="SMART" id="SM00542">
    <property type="entry name" value="FYRC"/>
    <property type="match status" value="1"/>
</dbReference>
<evidence type="ECO:0000256" key="6">
    <source>
        <dbReference type="ARBA" id="ARBA00022691"/>
    </source>
</evidence>
<feature type="region of interest" description="Disordered" evidence="18">
    <location>
        <begin position="2704"/>
        <end position="2737"/>
    </location>
</feature>
<feature type="region of interest" description="Disordered" evidence="18">
    <location>
        <begin position="635"/>
        <end position="656"/>
    </location>
</feature>
<feature type="compositionally biased region" description="Low complexity" evidence="18">
    <location>
        <begin position="3510"/>
        <end position="3521"/>
    </location>
</feature>
<dbReference type="InterPro" id="IPR001841">
    <property type="entry name" value="Znf_RING"/>
</dbReference>
<evidence type="ECO:0000259" key="19">
    <source>
        <dbReference type="PROSITE" id="PS50016"/>
    </source>
</evidence>
<keyword evidence="2" id="KW-0488">Methylation</keyword>
<evidence type="ECO:0000256" key="10">
    <source>
        <dbReference type="ARBA" id="ARBA00022833"/>
    </source>
</evidence>
<dbReference type="InterPro" id="IPR001214">
    <property type="entry name" value="SET_dom"/>
</dbReference>
<feature type="region of interest" description="Disordered" evidence="18">
    <location>
        <begin position="3816"/>
        <end position="3869"/>
    </location>
</feature>
<dbReference type="InterPro" id="IPR034732">
    <property type="entry name" value="EPHD"/>
</dbReference>
<feature type="region of interest" description="Disordered" evidence="18">
    <location>
        <begin position="851"/>
        <end position="884"/>
    </location>
</feature>
<keyword evidence="5" id="KW-0808">Transferase</keyword>
<dbReference type="InterPro" id="IPR001965">
    <property type="entry name" value="Znf_PHD"/>
</dbReference>
<dbReference type="InterPro" id="IPR019787">
    <property type="entry name" value="Znf_PHD-finger"/>
</dbReference>
<feature type="compositionally biased region" description="Basic and acidic residues" evidence="18">
    <location>
        <begin position="2004"/>
        <end position="2019"/>
    </location>
</feature>
<dbReference type="Pfam" id="PF05965">
    <property type="entry name" value="FYRC"/>
    <property type="match status" value="1"/>
</dbReference>
<feature type="compositionally biased region" description="Pro residues" evidence="18">
    <location>
        <begin position="3457"/>
        <end position="3468"/>
    </location>
</feature>
<feature type="compositionally biased region" description="Low complexity" evidence="18">
    <location>
        <begin position="3555"/>
        <end position="3564"/>
    </location>
</feature>
<feature type="compositionally biased region" description="Basic and acidic residues" evidence="18">
    <location>
        <begin position="3794"/>
        <end position="3803"/>
    </location>
</feature>
<feature type="region of interest" description="Disordered" evidence="18">
    <location>
        <begin position="908"/>
        <end position="934"/>
    </location>
</feature>
<feature type="compositionally biased region" description="Polar residues" evidence="18">
    <location>
        <begin position="3567"/>
        <end position="3584"/>
    </location>
</feature>
<evidence type="ECO:0000256" key="15">
    <source>
        <dbReference type="ARBA" id="ARBA00023620"/>
    </source>
</evidence>
<feature type="compositionally biased region" description="Basic and acidic residues" evidence="18">
    <location>
        <begin position="3391"/>
        <end position="3405"/>
    </location>
</feature>
<evidence type="ECO:0000256" key="18">
    <source>
        <dbReference type="SAM" id="MobiDB-lite"/>
    </source>
</evidence>
<dbReference type="CDD" id="cd19171">
    <property type="entry name" value="SET_KMT2C_2D"/>
    <property type="match status" value="1"/>
</dbReference>
<feature type="region of interest" description="Disordered" evidence="18">
    <location>
        <begin position="3330"/>
        <end position="3405"/>
    </location>
</feature>
<feature type="compositionally biased region" description="Acidic residues" evidence="18">
    <location>
        <begin position="94"/>
        <end position="106"/>
    </location>
</feature>
<feature type="domain" description="PHD-type" evidence="19">
    <location>
        <begin position="494"/>
        <end position="550"/>
    </location>
</feature>
<feature type="compositionally biased region" description="Basic residues" evidence="18">
    <location>
        <begin position="3201"/>
        <end position="3217"/>
    </location>
</feature>
<feature type="region of interest" description="Disordered" evidence="18">
    <location>
        <begin position="1"/>
        <end position="52"/>
    </location>
</feature>
<feature type="compositionally biased region" description="Basic and acidic residues" evidence="18">
    <location>
        <begin position="1247"/>
        <end position="1293"/>
    </location>
</feature>
<feature type="region of interest" description="Disordered" evidence="18">
    <location>
        <begin position="2773"/>
        <end position="2867"/>
    </location>
</feature>
<feature type="region of interest" description="Disordered" evidence="18">
    <location>
        <begin position="3272"/>
        <end position="3312"/>
    </location>
</feature>
<feature type="compositionally biased region" description="Low complexity" evidence="18">
    <location>
        <begin position="4046"/>
        <end position="4055"/>
    </location>
</feature>
<dbReference type="InterPro" id="IPR047004">
    <property type="entry name" value="KMT2C_PHD2"/>
</dbReference>
<dbReference type="InterPro" id="IPR009071">
    <property type="entry name" value="HMG_box_dom"/>
</dbReference>
<reference evidence="24" key="1">
    <citation type="journal article" date="2022" name="J. Hered.">
        <title>A De Novo Chromosome-Level Genome Assembly of the White-Tailed Deer, Odocoileus Virginianus.</title>
        <authorList>
            <person name="London E.W."/>
            <person name="Roca A.L."/>
            <person name="Novakofski J.E."/>
            <person name="Mateus-Pinilla N.E."/>
        </authorList>
    </citation>
    <scope>NUCLEOTIDE SEQUENCE [LARGE SCALE GENOMIC DNA]</scope>
</reference>
<keyword evidence="7" id="KW-0479">Metal-binding</keyword>
<protein>
    <recommendedName>
        <fullName evidence="15">[histone H3]-lysine(4) N-methyltransferase</fullName>
        <ecNumber evidence="15">2.1.1.364</ecNumber>
    </recommendedName>
</protein>
<dbReference type="InterPro" id="IPR041968">
    <property type="entry name" value="KMT2C_ePHD2"/>
</dbReference>
<feature type="compositionally biased region" description="Pro residues" evidence="18">
    <location>
        <begin position="3274"/>
        <end position="3298"/>
    </location>
</feature>
<evidence type="ECO:0000256" key="1">
    <source>
        <dbReference type="ARBA" id="ARBA00004123"/>
    </source>
</evidence>
<feature type="compositionally biased region" description="Pro residues" evidence="18">
    <location>
        <begin position="2408"/>
        <end position="2417"/>
    </location>
</feature>
<keyword evidence="24" id="KW-1185">Reference proteome</keyword>
<dbReference type="InterPro" id="IPR047003">
    <property type="entry name" value="KMT2C_PHD4"/>
</dbReference>
<keyword evidence="4" id="KW-0489">Methyltransferase</keyword>
<dbReference type="CDD" id="cd15513">
    <property type="entry name" value="PHD5_KMT2C_like"/>
    <property type="match status" value="1"/>
</dbReference>
<feature type="compositionally biased region" description="Polar residues" evidence="18">
    <location>
        <begin position="2356"/>
        <end position="2370"/>
    </location>
</feature>
<organism evidence="24 25">
    <name type="scientific">Odocoileus virginianus</name>
    <name type="common">White-tailed deer</name>
    <dbReference type="NCBI Taxonomy" id="9874"/>
    <lineage>
        <taxon>Eukaryota</taxon>
        <taxon>Metazoa</taxon>
        <taxon>Chordata</taxon>
        <taxon>Craniata</taxon>
        <taxon>Vertebrata</taxon>
        <taxon>Euteleostomi</taxon>
        <taxon>Mammalia</taxon>
        <taxon>Eutheria</taxon>
        <taxon>Laurasiatheria</taxon>
        <taxon>Artiodactyla</taxon>
        <taxon>Ruminantia</taxon>
        <taxon>Pecora</taxon>
        <taxon>Cervidae</taxon>
        <taxon>Odocoileinae</taxon>
        <taxon>Odocoileus</taxon>
    </lineage>
</organism>
<feature type="compositionally biased region" description="Low complexity" evidence="18">
    <location>
        <begin position="2384"/>
        <end position="2393"/>
    </location>
</feature>
<evidence type="ECO:0000256" key="3">
    <source>
        <dbReference type="ARBA" id="ARBA00022553"/>
    </source>
</evidence>
<dbReference type="CDD" id="cd15509">
    <property type="entry name" value="PHD1_KMT2C_like"/>
    <property type="match status" value="1"/>
</dbReference>
<keyword evidence="12" id="KW-0805">Transcription regulation</keyword>
<feature type="compositionally biased region" description="Basic and acidic residues" evidence="18">
    <location>
        <begin position="2829"/>
        <end position="2845"/>
    </location>
</feature>
<dbReference type="SMART" id="SM00398">
    <property type="entry name" value="HMG"/>
    <property type="match status" value="1"/>
</dbReference>
<dbReference type="GeneID" id="110148053"/>
<evidence type="ECO:0000256" key="17">
    <source>
        <dbReference type="PROSITE-ProRule" id="PRU00175"/>
    </source>
</evidence>
<dbReference type="InterPro" id="IPR003889">
    <property type="entry name" value="FYrich_C"/>
</dbReference>
<evidence type="ECO:0000256" key="16">
    <source>
        <dbReference type="ARBA" id="ARBA00049353"/>
    </source>
</evidence>
<dbReference type="Proteomes" id="UP001652640">
    <property type="component" value="Chromosome 1"/>
</dbReference>
<feature type="domain" description="Post-SET" evidence="22">
    <location>
        <begin position="4941"/>
        <end position="4957"/>
    </location>
</feature>
<feature type="region of interest" description="Disordered" evidence="18">
    <location>
        <begin position="769"/>
        <end position="833"/>
    </location>
</feature>
<feature type="compositionally biased region" description="Pro residues" evidence="18">
    <location>
        <begin position="3331"/>
        <end position="3348"/>
    </location>
</feature>
<keyword evidence="14" id="KW-0539">Nucleus</keyword>
<feature type="compositionally biased region" description="Polar residues" evidence="18">
    <location>
        <begin position="823"/>
        <end position="833"/>
    </location>
</feature>
<name>A0ABM4GWP1_ODOVR</name>
<dbReference type="PROSITE" id="PS51542">
    <property type="entry name" value="FYRN"/>
    <property type="match status" value="1"/>
</dbReference>
<dbReference type="PANTHER" id="PTHR45888:SF1">
    <property type="entry name" value="HISTONE-LYSINE N-METHYLTRANSFERASE 2C"/>
    <property type="match status" value="1"/>
</dbReference>
<dbReference type="Pfam" id="PF05964">
    <property type="entry name" value="FYRN"/>
    <property type="match status" value="1"/>
</dbReference>
<dbReference type="PROSITE" id="PS00354">
    <property type="entry name" value="HMGI_Y"/>
    <property type="match status" value="1"/>
</dbReference>
<dbReference type="Pfam" id="PF00856">
    <property type="entry name" value="SET"/>
    <property type="match status" value="1"/>
</dbReference>
<dbReference type="EC" id="2.1.1.364" evidence="15"/>
<dbReference type="PANTHER" id="PTHR45888">
    <property type="entry name" value="HL01030P-RELATED"/>
    <property type="match status" value="1"/>
</dbReference>
<evidence type="ECO:0000313" key="24">
    <source>
        <dbReference type="Proteomes" id="UP001652640"/>
    </source>
</evidence>
<keyword evidence="6" id="KW-0949">S-adenosyl-L-methionine</keyword>
<feature type="compositionally biased region" description="Polar residues" evidence="18">
    <location>
        <begin position="2141"/>
        <end position="2155"/>
    </location>
</feature>
<evidence type="ECO:0000256" key="14">
    <source>
        <dbReference type="ARBA" id="ARBA00023242"/>
    </source>
</evidence>
<feature type="domain" description="PHD-type" evidence="19">
    <location>
        <begin position="1107"/>
        <end position="1162"/>
    </location>
</feature>
<feature type="compositionally biased region" description="Polar residues" evidence="18">
    <location>
        <begin position="3469"/>
        <end position="3488"/>
    </location>
</feature>
<feature type="compositionally biased region" description="Basic and acidic residues" evidence="18">
    <location>
        <begin position="3218"/>
        <end position="3234"/>
    </location>
</feature>
<feature type="region of interest" description="Disordered" evidence="18">
    <location>
        <begin position="2924"/>
        <end position="2948"/>
    </location>
</feature>
<dbReference type="InterPro" id="IPR011011">
    <property type="entry name" value="Znf_FYVE_PHD"/>
</dbReference>
<evidence type="ECO:0000259" key="22">
    <source>
        <dbReference type="PROSITE" id="PS50868"/>
    </source>
</evidence>
<feature type="domain" description="PHD-type" evidence="19">
    <location>
        <begin position="371"/>
        <end position="421"/>
    </location>
</feature>
<comment type="subcellular location">
    <subcellularLocation>
        <location evidence="1">Nucleus</location>
    </subcellularLocation>
</comment>
<feature type="compositionally biased region" description="Polar residues" evidence="18">
    <location>
        <begin position="3008"/>
        <end position="3023"/>
    </location>
</feature>
<feature type="region of interest" description="Disordered" evidence="18">
    <location>
        <begin position="4034"/>
        <end position="4055"/>
    </location>
</feature>
<dbReference type="PROSITE" id="PS50868">
    <property type="entry name" value="POST_SET"/>
    <property type="match status" value="1"/>
</dbReference>
<sequence>MSSEEDKSAEQPQPPPPPPEEPGAPAPSPAAADKRPRGRPRKDGASPFQRARKNYILKADAVKVLHSGCQKIWKSQHWPQGWKRPRSRGKTAAEDEDSMDGLETTETENIVETAEVKEQSAEEDAEAEADSSKQPVPALQRSVSEESASSLVSVAVEAKISEQLCAFCYCGEKSSLGQGDLKQFRVTPGFILPWKNQPSIKKDVDDNSNGTCEKTQNSAPRKQRGQRKERPQQSFVTCVSVSTQTASDDQPGKLWDELSLVGLPDAIDVQALFDPTGTCWAHHRCVEWSLGVCQMEEPLLVNVDRAVVSGSTERCAFCKHLGATIKCCEEKCTQMYHYPCAAGAGTFQDLSHFFLLCPEHIDQAPERSKEDANCAVCDSPGDLLDQFFCTTCGQHYHGMCLDIAVTPLKRAGWQCPECKVCQNCKQSGEDSKMLVCDTCDKGYHTFCLQPVMKSVPTNGWKCKNCRICVECGTRASSQWHHNCLVCDSCYQQQENLCPFCGKCYHPELQKDMLHCNMCKRWVHLECDKPADHELDPQLREEYICMYCKHLAAEMDPLQPGEEVEMSELPADYNNEMEVEGPEDHMVFLEQAVDNDVAGQEPTPGIVPDAVHVHPGGQQRSNPPERCDARGLLVSASSQDKMNPESENQISREADGEAVEMCPKVARTCECPSENSTEGTQGTAALPPQLVVLQEEVQPLGEPNVAVSPEESRPPEVTIESVILPLETLVSPDGESTSLCSAEHLAVEREQRENPEPSAFMDLEAAPAVESQVKDGLCQEGRSVKRSSETEPSSSSAADTSKAHVSSSPALSSDLPSHDMLHSYPSTPNASVGNILPTTYISVTPKIGMGKPAITKRKFSPGRPRSRQGAWSTHNTVSPPSWSPDISEGREIFKPRQLPGSAIWSIKVGRGSGFPGKRRPRGAGLSGRGGRGRSKLKSGIGAVVLPGVSAADISSNKDEEENSMHNTVVLFSSSDKFTLHQDMCVVCGSFGQGAEGRLLACSQCGQCYHPYCVSIKITKVVLSKGWRCLECTVCEACGKATDPGRLLLCDDCDISYHTYCLDPPLQTVPKGGWKCKWCVWCRHCGATSAGPRCEWQNNYTQCAPCASLSACPVCCRNYREEDLILQCRQCDRWMHAVCQNFSTEEEVENVADIGFDCSLCRPYMPTSNVPSSDCCESSLVAQIVTKVKELDPPKTYTQDGVCLTESGMTQLQSLTVTVPRRKRSKPKLKLKIINQNSVAVLQTPPDIQSEHSRDGEMDDSREAELMDCDGKSESSPEREAVDDETKGAEGTEGVKKRKRKPYRPGIGGFMVRQRSRTGQGKTKRSVIRKDSSGSISEQLPSRDDGWSEQLPDTLVDESISVNENTEKIKKRYRKRKNKLEEIFPAYLQEAFFGKDLLDTTRQNKLSLDNLSEDTTQLSYKTNANTNFLDPSLDPLLSSSSTPAKPGAHAGIDVGPGADDPSSLPQATVGQSSRPLSEEQLDGILSPELDKMVTDGAILSKLYKIPELGGKDVEDLFTAVLSPAAVPPPPVPQPPAPPLLPVHGQGTSPLDKCHVFSRMPLMNGLIGPSPHLPHNSLPPGSGLGTFSAVAQSPYADARDKNPAFNPMAGDPSNSWTSSAPPVEGENDTLSNAQRSTLKWEKEEALGEMATVAPVLYTNINFPNLKEEFPDWTTRVKQIAKLWRKASSQERAPYVQKARDNRAALRINKVQMSNDSMKRQQQQDSIDPSSRIDSDLFKDPLKQRESEHEQEWKFRQQMRQKSKQQAKIEATQKLEQVKSEQQQQQQQQFGGAQPAMGQSGSDTPSSGIQSPLTPQPGNGSLSPAQSFHKDLFTKPLPSTPTPASSDDVFVKPQAPPPPPAPSRLSAQESLPQAQPSQPPSPQVFSPGSSNSRPPSPVDPYAKMVGTPRPPPGGHGFPRRNSALAENCGPLASGSRPPQMGEAAANRPSPVREACTASAAGSDPYAKPPDTPRPVMTEPFPKPLGLPRSPAVSEQTSQGPLAPGTSDHFPKPSRADVFQRQRIPDPYARPLLTPAPLDGGPSPFKAPMQPPPPSQDPYGPVSQAPRRLSIDPYERPALTPRPVDSFSHNQSSDPYSQPPLTPHPAMNESFSHPSRAFSQPGPISRPTSQDPYSQPPGTPRPVVDSYSQPPGTSRSNPDPYSQPPGTPRPTTMDPYSQQPPTPRPSAQADLFAASAASQRHSDPYAHPPGTPRPGMSVPYSQTPAALRPRISEGFTRSSTRPALMPNQDPFLQAHNRGAALPGPLVRPPDACSQTPRPPGPGLSDTFSRVSPSAPRDPYDQPPMTPRPQPDAFGTSQVAHDADQPRPGSEGSFGAPSNTPMTPQGQQFSGVSQLPGPVPTSGVTDTQSTVNMSQADTEKLRQRQKLREIILQQQQQKKMAGRQEKGAQDPGAVPHPGPPPHWQPESVGQAFARPPPPYPGSVRSPMVPPLGPRYTVFPKEARGVYPPDVSGMGVRPHGFRFGFPGGGHGTLSGQERFLVPPQQMQGSGVPPQLRRSLSVDMPRPLNNSPMNNPGGLPAHFPAQSLPVQQHNILGQAFIELRHRAPDGRPRLPFPAAPSNIIEAPSHPRHGSFIPRPDFPGPRPPDPMRRPSQGLPPQLPLHPNLEQVPPSQQEPSHAVHPSAVVMRSLSHPLGGEFSEAPLSASVPAEMTSENLQITTQPSDGLEEKLDSDDPSVKELDVKDLEGVEVKDLDDEDLENLNLDTEDGKGDELDTLGNLEANDPNLDDLLRSGEFDIIAYTDPELDLGDKKSMFNEELDLSVPIDDKLDNQCVSVEPEKKEQENKSVVPSDKPSPWKKSTVSSEIKTEVLSPNSKGEAKCESEKSEEGKDTVDPPCPPAPAPLDKADGDEAPVQPRDADLLEKGTTQETPGPNPGVARGAPQLPAEEAVTPCGVPGPAPVLSSLLANEKPDTADMRPLASPATTLPASPSGHVSSLPPPLITPPGHVLDNTMNSNVAVVPRLNHAFPQGVQVNPGFIQGQPPVNHSFGTGKPASQPVSLSSQPGTSGMSGAQQLMIPQTLAQQSRERPLLLEEQPLLLQDLLDQERQEQQQQRQMQAMIRQRSEPFFPNIDFDAITDPIMKAKMVALKGINKVMAQNNMGMPPMVMNRFPFMGQAVTGTQSGDGQTLLPQAVAQDGSITHQISRPNPPNFGPGFVNDSQRKQYEEWLQETQQLLQMQQKYLEEQIGAHRKSKKALSAKQRTAKKAGREFPEEDAEQLKHVTEQQSMVQKQLEQIRKQQKEHAELIEDYRIKQQQQQQCAMAPPPTVLPGVQPQPPLVPGAPPPAMSQPSFPVVPPQLQHPAVMPGHTSPARMPSLPGWQPPSAAPHLPLNPPRIQPPVAQLPIKTCTPAPGAVSNANPQSGPPPRVEFDDNNPFSESFQERERKERLREQQERQRIQLMQEVDRQRALQQRLELEQHGLMGSELSSRPPASQLPFYSSDLPRDFVPPPRPLPPSPQHQMGQAVQPQSMQQASLSSPPAPGFLQTNERRPTGPPSFVPESPSIPGGSPSFHPVKQVHAGLPGPGFQPSPARPPFAPALPTAPPAASSGLPGSQDPAITQGQSYPGSAQSLIQLYSDIIPEEKGKKKRTRKKKKDEDAESAKAPSTPHSDVTAPPTPSVPEATSTPTAPAPSEPSQLVGPEAPEPAGLSPPSVAAGPLCAEPEAQPPGGDFAQGNPDQQTYAESEAEKLSVETPAQEAKLETPELEQGLGRGAPEAEQLPGDQAEEQAAAATACPAHSPPRPAGAPATKGDSGNELLKHLLKNKKASSLLNQKPEGGFCSEEDSTKDSKLVERQNPADVQTLGAQVQGGFGCGNNQLPKTDGGSETKKQRSKRTQRTGEKAAPRSKKRKKEDEERQALYSTGDTFTHLKQQLSLLPLMEPVIGVNFAHFLPYGSGQFNSGNRLLGAFGSAALEGVSDYYSQLIYKQNNLSNPPTPPASLPPTPPPMACQKMANGFATTEELAGKAGVLVSHEVTKSLGSKGFQLPFRPQDDLLARAIAQGPKTVDVPASLPTPPHNNQEELRMQEHGAERDTPDSFVPSSSPESVVGMEVSRYPDLSLVKEEPPEPVPSPIIPILPSNAGRGLESRRNDIKTEPGTLFFTSPFGSSPNGPRSGLISVAITLHPTAAENISSVVAAFSDLLHVRIPNSYEVSNAPDVPSVGLVSSRRVNPGLEYRQRVFLRGPPPGSARPPRLASSFHLKQPSTSLPPASNGLSGYKDAGHGISESTALRPQWCCHCKVVILGSGVRKSARELAFVNKGSRDGPSRVEKDIVFCSNNCFILYSSTAQAKNSESKESVPSLPQSPVKELPSKASHQYSNNISTLDVHCLPQLQEKASPPASPPISFPPAFEAAKVEAKPDELKVTVKLKPRLRAIHGGLEDCRPPPKKWRGMKWKKWSIHIVVPKGAFKPPCEEEIDEFLKRLGTSLKPDPVPKDFRKCCFCHEEGDGLTDGPARLLNLDLDLWVHLNCALWSTEVYETQAGALINVELALRRGLQMKCVFCHKTGATGGCHRFRCTNIYHFTCAIKAQCMFFKDKTMLCPMHKPKGLHEQELSYFAVFRRVYVQRDEVRQIASIVQRGEREHTFRVGSLVFHAIGQLLPQQMPAFHSPTALFPVGYEASRLYWSTRYANRRCRYLCSIEEKDGRPVFVIRVVEQGHEDLVLSDTSPKGVWDKILEPVACVRKKSEMLQLFPAYLRGEDLFGLTVSAVARIAESLPGVEACENYTFRYGRNPLMELPLAVNPTGCARSEPKMSAHVKRFVLRPHTLNSTSTSKSFQSTVTGELSAPYSKQFVHSKSSQYRKMKTEWKSNVYLARSRIQGLGLYAARDIEKHTMVIEYIGTIIRNEVANRKEKLYESQNRGVYMFRMDSDHVIDATLTGGPARYINHSCAPNCVAEVVTFERGHKIIISSSRRIQKGEELCYDYKFDFEDDQHKIPCHCGAVNCRKWMN</sequence>
<dbReference type="InterPro" id="IPR037877">
    <property type="entry name" value="PHD3_KMT2C"/>
</dbReference>
<dbReference type="CDD" id="cd15511">
    <property type="entry name" value="PHD3_KMT2C"/>
    <property type="match status" value="1"/>
</dbReference>
<dbReference type="SUPFAM" id="SSF82199">
    <property type="entry name" value="SET domain"/>
    <property type="match status" value="1"/>
</dbReference>
<proteinExistence type="predicted"/>
<feature type="domain" description="RING-type" evidence="20">
    <location>
        <begin position="374"/>
        <end position="419"/>
    </location>
</feature>
<dbReference type="InterPro" id="IPR041967">
    <property type="entry name" value="KMT2C_ePHD1"/>
</dbReference>
<gene>
    <name evidence="25" type="primary">KMT2C</name>
</gene>
<dbReference type="InterPro" id="IPR003888">
    <property type="entry name" value="FYrich_N"/>
</dbReference>
<feature type="region of interest" description="Disordered" evidence="18">
    <location>
        <begin position="1429"/>
        <end position="1477"/>
    </location>
</feature>
<dbReference type="SMART" id="SM00249">
    <property type="entry name" value="PHD"/>
    <property type="match status" value="8"/>
</dbReference>
<dbReference type="SUPFAM" id="SSF57903">
    <property type="entry name" value="FYVE/PHD zinc finger"/>
    <property type="match status" value="6"/>
</dbReference>
<dbReference type="InterPro" id="IPR047005">
    <property type="entry name" value="KMT2C_PHD6"/>
</dbReference>
<feature type="domain" description="PHD-type" evidence="19">
    <location>
        <begin position="1030"/>
        <end position="1080"/>
    </location>
</feature>
<dbReference type="InterPro" id="IPR046341">
    <property type="entry name" value="SET_dom_sf"/>
</dbReference>
<feature type="compositionally biased region" description="Polar residues" evidence="18">
    <location>
        <begin position="2082"/>
        <end position="2091"/>
    </location>
</feature>
<feature type="domain" description="PHD-type" evidence="19">
    <location>
        <begin position="418"/>
        <end position="468"/>
    </location>
</feature>
<reference evidence="25" key="2">
    <citation type="submission" date="2025-08" db="UniProtKB">
        <authorList>
            <consortium name="RefSeq"/>
        </authorList>
    </citation>
    <scope>IDENTIFICATION</scope>
    <source>
        <tissue evidence="25">Tongue muscle</tissue>
    </source>
</reference>
<feature type="compositionally biased region" description="Polar residues" evidence="18">
    <location>
        <begin position="635"/>
        <end position="648"/>
    </location>
</feature>
<feature type="compositionally biased region" description="Pro residues" evidence="18">
    <location>
        <begin position="12"/>
        <end position="28"/>
    </location>
</feature>
<dbReference type="SMART" id="SM00541">
    <property type="entry name" value="FYRN"/>
    <property type="match status" value="1"/>
</dbReference>
<dbReference type="Pfam" id="PF00628">
    <property type="entry name" value="PHD"/>
    <property type="match status" value="4"/>
</dbReference>
<dbReference type="CDD" id="cd15600">
    <property type="entry name" value="PHD6_KMT2C"/>
    <property type="match status" value="1"/>
</dbReference>
<dbReference type="Pfam" id="PF13832">
    <property type="entry name" value="zf-HC5HC2H_2"/>
    <property type="match status" value="1"/>
</dbReference>
<evidence type="ECO:0000259" key="20">
    <source>
        <dbReference type="PROSITE" id="PS50089"/>
    </source>
</evidence>
<feature type="compositionally biased region" description="Low complexity" evidence="18">
    <location>
        <begin position="1879"/>
        <end position="1889"/>
    </location>
</feature>
<evidence type="ECO:0000256" key="12">
    <source>
        <dbReference type="ARBA" id="ARBA00023015"/>
    </source>
</evidence>
<feature type="domain" description="SET" evidence="21">
    <location>
        <begin position="4817"/>
        <end position="4933"/>
    </location>
</feature>
<dbReference type="CDD" id="cd15596">
    <property type="entry name" value="PHD4_KMT2C"/>
    <property type="match status" value="1"/>
</dbReference>
<keyword evidence="13" id="KW-0804">Transcription</keyword>
<dbReference type="Gene3D" id="1.10.30.10">
    <property type="entry name" value="High mobility group box domain"/>
    <property type="match status" value="1"/>
</dbReference>
<feature type="compositionally biased region" description="Polar residues" evidence="18">
    <location>
        <begin position="1461"/>
        <end position="1473"/>
    </location>
</feature>
<feature type="domain" description="PHD-type" evidence="23">
    <location>
        <begin position="4445"/>
        <end position="4553"/>
    </location>
</feature>
<feature type="region of interest" description="Disordered" evidence="18">
    <location>
        <begin position="1240"/>
        <end position="1348"/>
    </location>
</feature>
<dbReference type="Pfam" id="PF13771">
    <property type="entry name" value="zf-HC5HC2H"/>
    <property type="match status" value="1"/>
</dbReference>
<evidence type="ECO:0000256" key="13">
    <source>
        <dbReference type="ARBA" id="ARBA00023163"/>
    </source>
</evidence>
<feature type="domain" description="PHD-type" evidence="23">
    <location>
        <begin position="257"/>
        <end position="361"/>
    </location>
</feature>
<dbReference type="SMART" id="SM00317">
    <property type="entry name" value="SET"/>
    <property type="match status" value="1"/>
</dbReference>
<evidence type="ECO:0000256" key="4">
    <source>
        <dbReference type="ARBA" id="ARBA00022603"/>
    </source>
</evidence>
<evidence type="ECO:0000256" key="2">
    <source>
        <dbReference type="ARBA" id="ARBA00022481"/>
    </source>
</evidence>
<feature type="compositionally biased region" description="Polar residues" evidence="18">
    <location>
        <begin position="1793"/>
        <end position="1822"/>
    </location>
</feature>
<evidence type="ECO:0000256" key="7">
    <source>
        <dbReference type="ARBA" id="ARBA00022723"/>
    </source>
</evidence>
<feature type="compositionally biased region" description="Polar residues" evidence="18">
    <location>
        <begin position="2934"/>
        <end position="2946"/>
    </location>
</feature>
<feature type="region of interest" description="Disordered" evidence="18">
    <location>
        <begin position="197"/>
        <end position="233"/>
    </location>
</feature>
<dbReference type="SUPFAM" id="SSF47095">
    <property type="entry name" value="HMG-box"/>
    <property type="match status" value="1"/>
</dbReference>
<dbReference type="Gene3D" id="2.170.270.10">
    <property type="entry name" value="SET domain"/>
    <property type="match status" value="1"/>
</dbReference>
<dbReference type="CDD" id="cd22026">
    <property type="entry name" value="HMG-box_KMT2C"/>
    <property type="match status" value="1"/>
</dbReference>
<feature type="compositionally biased region" description="Basic and acidic residues" evidence="18">
    <location>
        <begin position="4034"/>
        <end position="4044"/>
    </location>
</feature>
<feature type="compositionally biased region" description="Basic and acidic residues" evidence="18">
    <location>
        <begin position="2371"/>
        <end position="2383"/>
    </location>
</feature>
<dbReference type="SMART" id="SM00508">
    <property type="entry name" value="PostSET"/>
    <property type="match status" value="1"/>
</dbReference>
<dbReference type="PROSITE" id="PS51805">
    <property type="entry name" value="EPHD"/>
    <property type="match status" value="2"/>
</dbReference>
<dbReference type="InterPro" id="IPR013083">
    <property type="entry name" value="Znf_RING/FYVE/PHD"/>
</dbReference>
<feature type="compositionally biased region" description="Polar residues" evidence="18">
    <location>
        <begin position="2810"/>
        <end position="2827"/>
    </location>
</feature>
<feature type="region of interest" description="Disordered" evidence="18">
    <location>
        <begin position="3432"/>
        <end position="3804"/>
    </location>
</feature>
<dbReference type="InterPro" id="IPR036910">
    <property type="entry name" value="HMG_box_dom_sf"/>
</dbReference>
<evidence type="ECO:0000256" key="9">
    <source>
        <dbReference type="ARBA" id="ARBA00022771"/>
    </source>
</evidence>
<feature type="region of interest" description="Disordered" evidence="18">
    <location>
        <begin position="4301"/>
        <end position="4321"/>
    </location>
</feature>
<feature type="compositionally biased region" description="Low complexity" evidence="18">
    <location>
        <begin position="2181"/>
        <end position="2193"/>
    </location>
</feature>
<feature type="compositionally biased region" description="Basic residues" evidence="18">
    <location>
        <begin position="853"/>
        <end position="865"/>
    </location>
</feature>
<feature type="compositionally biased region" description="Basic and acidic residues" evidence="18">
    <location>
        <begin position="1727"/>
        <end position="1751"/>
    </location>
</feature>
<dbReference type="CDD" id="cd15594">
    <property type="entry name" value="PHD2_KMT2C"/>
    <property type="match status" value="1"/>
</dbReference>
<feature type="region of interest" description="Disordered" evidence="18">
    <location>
        <begin position="1594"/>
        <end position="1628"/>
    </location>
</feature>
<feature type="compositionally biased region" description="Low complexity" evidence="18">
    <location>
        <begin position="789"/>
        <end position="814"/>
    </location>
</feature>
<feature type="region of interest" description="Disordered" evidence="18">
    <location>
        <begin position="75"/>
        <end position="143"/>
    </location>
</feature>